<reference evidence="2 3" key="1">
    <citation type="submission" date="2017-01" db="EMBL/GenBank/DDBJ databases">
        <title>Novel large sulfur bacteria in the metagenomes of groundwater-fed chemosynthetic microbial mats in the Lake Huron basin.</title>
        <authorList>
            <person name="Sharrar A.M."/>
            <person name="Flood B.E."/>
            <person name="Bailey J.V."/>
            <person name="Jones D.S."/>
            <person name="Biddanda B."/>
            <person name="Ruberg S.A."/>
            <person name="Marcus D.N."/>
            <person name="Dick G.J."/>
        </authorList>
    </citation>
    <scope>NUCLEOTIDE SEQUENCE [LARGE SCALE GENOMIC DNA]</scope>
    <source>
        <strain evidence="2">A7</strain>
    </source>
</reference>
<sequence>MLFKKLLKRQEPALAKSAKAPDTRAAKPASEAVISLPERRSFPRAMPVPEVQEQDWAAWEDVTQEKTGDKPV</sequence>
<dbReference type="EMBL" id="MTEI01000013">
    <property type="protein sequence ID" value="OQW86757.1"/>
    <property type="molecule type" value="Genomic_DNA"/>
</dbReference>
<dbReference type="AlphaFoldDB" id="A0A1W9KR65"/>
<protein>
    <submittedName>
        <fullName evidence="2">Uncharacterized protein</fullName>
    </submittedName>
</protein>
<dbReference type="Proteomes" id="UP000192505">
    <property type="component" value="Unassembled WGS sequence"/>
</dbReference>
<name>A0A1W9KR65_9BURK</name>
<evidence type="ECO:0000256" key="1">
    <source>
        <dbReference type="SAM" id="MobiDB-lite"/>
    </source>
</evidence>
<gene>
    <name evidence="2" type="ORF">BWK72_15725</name>
</gene>
<evidence type="ECO:0000313" key="2">
    <source>
        <dbReference type="EMBL" id="OQW86757.1"/>
    </source>
</evidence>
<organism evidence="2 3">
    <name type="scientific">Rhodoferax ferrireducens</name>
    <dbReference type="NCBI Taxonomy" id="192843"/>
    <lineage>
        <taxon>Bacteria</taxon>
        <taxon>Pseudomonadati</taxon>
        <taxon>Pseudomonadota</taxon>
        <taxon>Betaproteobacteria</taxon>
        <taxon>Burkholderiales</taxon>
        <taxon>Comamonadaceae</taxon>
        <taxon>Rhodoferax</taxon>
    </lineage>
</organism>
<evidence type="ECO:0000313" key="3">
    <source>
        <dbReference type="Proteomes" id="UP000192505"/>
    </source>
</evidence>
<comment type="caution">
    <text evidence="2">The sequence shown here is derived from an EMBL/GenBank/DDBJ whole genome shotgun (WGS) entry which is preliminary data.</text>
</comment>
<feature type="region of interest" description="Disordered" evidence="1">
    <location>
        <begin position="12"/>
        <end position="34"/>
    </location>
</feature>
<proteinExistence type="predicted"/>
<accession>A0A1W9KR65</accession>